<reference evidence="11" key="1">
    <citation type="submission" date="2025-08" db="UniProtKB">
        <authorList>
            <consortium name="RefSeq"/>
        </authorList>
    </citation>
    <scope>IDENTIFICATION</scope>
    <source>
        <tissue evidence="11">Gonads</tissue>
    </source>
</reference>
<evidence type="ECO:0000313" key="11">
    <source>
        <dbReference type="RefSeq" id="XP_013400447.1"/>
    </source>
</evidence>
<dbReference type="OrthoDB" id="6284683at2759"/>
<keyword evidence="3" id="KW-0963">Cytoplasm</keyword>
<dbReference type="KEGG" id="lak:106166434"/>
<feature type="compositionally biased region" description="Low complexity" evidence="7">
    <location>
        <begin position="540"/>
        <end position="549"/>
    </location>
</feature>
<feature type="non-terminal residue" evidence="11">
    <location>
        <position position="602"/>
    </location>
</feature>
<dbReference type="GO" id="GO:0005737">
    <property type="term" value="C:cytoplasm"/>
    <property type="evidence" value="ECO:0007669"/>
    <property type="project" value="UniProtKB-SubCell"/>
</dbReference>
<feature type="compositionally biased region" description="Basic and acidic residues" evidence="7">
    <location>
        <begin position="559"/>
        <end position="570"/>
    </location>
</feature>
<dbReference type="GeneID" id="106166434"/>
<evidence type="ECO:0000256" key="5">
    <source>
        <dbReference type="ARBA" id="ARBA00023203"/>
    </source>
</evidence>
<feature type="domain" description="JMY/WHAMM middle" evidence="8">
    <location>
        <begin position="150"/>
        <end position="412"/>
    </location>
</feature>
<keyword evidence="10" id="KW-1185">Reference proteome</keyword>
<evidence type="ECO:0000256" key="1">
    <source>
        <dbReference type="ARBA" id="ARBA00004308"/>
    </source>
</evidence>
<dbReference type="RefSeq" id="XP_013400447.1">
    <property type="nucleotide sequence ID" value="XM_013544993.1"/>
</dbReference>
<evidence type="ECO:0000259" key="8">
    <source>
        <dbReference type="Pfam" id="PF15871"/>
    </source>
</evidence>
<dbReference type="Proteomes" id="UP000085678">
    <property type="component" value="Unplaced"/>
</dbReference>
<keyword evidence="5" id="KW-0009">Actin-binding</keyword>
<proteinExistence type="predicted"/>
<dbReference type="GO" id="GO:0003779">
    <property type="term" value="F:actin binding"/>
    <property type="evidence" value="ECO:0007669"/>
    <property type="project" value="UniProtKB-KW"/>
</dbReference>
<evidence type="ECO:0000256" key="2">
    <source>
        <dbReference type="ARBA" id="ARBA00004496"/>
    </source>
</evidence>
<evidence type="ECO:0000256" key="3">
    <source>
        <dbReference type="ARBA" id="ARBA00022490"/>
    </source>
</evidence>
<feature type="domain" description="JMY/WHAMM N-terminal" evidence="9">
    <location>
        <begin position="13"/>
        <end position="149"/>
    </location>
</feature>
<protein>
    <submittedName>
        <fullName evidence="11">Junction-mediating and -regulatory protein-like</fullName>
    </submittedName>
</protein>
<dbReference type="GO" id="GO:0012505">
    <property type="term" value="C:endomembrane system"/>
    <property type="evidence" value="ECO:0007669"/>
    <property type="project" value="UniProtKB-SubCell"/>
</dbReference>
<organism evidence="10 11">
    <name type="scientific">Lingula anatina</name>
    <name type="common">Brachiopod</name>
    <name type="synonym">Lingula unguis</name>
    <dbReference type="NCBI Taxonomy" id="7574"/>
    <lineage>
        <taxon>Eukaryota</taxon>
        <taxon>Metazoa</taxon>
        <taxon>Spiralia</taxon>
        <taxon>Lophotrochozoa</taxon>
        <taxon>Brachiopoda</taxon>
        <taxon>Linguliformea</taxon>
        <taxon>Lingulata</taxon>
        <taxon>Lingulida</taxon>
        <taxon>Linguloidea</taxon>
        <taxon>Lingulidae</taxon>
        <taxon>Lingula</taxon>
    </lineage>
</organism>
<sequence>MESDTFESLDESDWVAIKENPFPKKEAKTKLNFHVAWNDASGKLAVTCRSHSRVVSDTATNGAWSGLFSCTELQGAHEELSSVYPELSKYFPELPYEPRGLWAYIYPPVELEEALIQDLENYFSMAVEICPVDFLVNSLFEEHSVEKYFESIGDLRRQKLEEKLENAREELQTVIASRKDSINLLDMVQAYKLEDEAMDKVFAVLAKLYNLQLQPFLDLREMGYSHLNAARIKLHNPDLGERIKAECRKVFTEWQEQYSSALDNIQDLYEKYYKTTVKCFHEMQERMIEDQKRFGKSGFEDMALPRLNRITEDLAQEELQLLRMKKKRVEQEKDKVKEQIASLEEGPTAKQDIQRLEREAFECQKNLYKAEMSILEKEEALYRIRMDMRKKELTDAEEEVTFFDAVEDIEEISSDEEVEPKRNEDPHLASLREKLSHIFKKRAQIRNKLKSMDRTRVNKEQKKIAADAKFKQHHAVQMKRDQKKEEEEKKQQFIDEERKKAIQRLKSYKMKYPTPDTIKPPRYQPPTRRKGSQSSNVEATPPRSRSSSQKTRKRPVAHAGKESQKKERIPARVSPQLKTSSVQEPSPSLTSPVPPPAPPPPP</sequence>
<evidence type="ECO:0000256" key="6">
    <source>
        <dbReference type="SAM" id="Coils"/>
    </source>
</evidence>
<evidence type="ECO:0000259" key="9">
    <source>
        <dbReference type="Pfam" id="PF15920"/>
    </source>
</evidence>
<dbReference type="STRING" id="7574.A0A1S3IQF5"/>
<gene>
    <name evidence="11" type="primary">LOC106166434</name>
</gene>
<name>A0A1S3IQF5_LINAN</name>
<dbReference type="Pfam" id="PF15920">
    <property type="entry name" value="WHAMM-JMY_N"/>
    <property type="match status" value="1"/>
</dbReference>
<dbReference type="InParanoid" id="A0A1S3IQF5"/>
<feature type="region of interest" description="Disordered" evidence="7">
    <location>
        <begin position="464"/>
        <end position="602"/>
    </location>
</feature>
<dbReference type="InterPro" id="IPR031738">
    <property type="entry name" value="JMY/WHAMM"/>
</dbReference>
<feature type="compositionally biased region" description="Basic and acidic residues" evidence="7">
    <location>
        <begin position="478"/>
        <end position="500"/>
    </location>
</feature>
<dbReference type="InterPro" id="IPR031808">
    <property type="entry name" value="JMY/WHAMM_N"/>
</dbReference>
<feature type="coiled-coil region" evidence="6">
    <location>
        <begin position="307"/>
        <end position="378"/>
    </location>
</feature>
<dbReference type="PANTHER" id="PTHR23330:SF10">
    <property type="entry name" value="WH2 DOMAIN-CONTAINING PROTEIN"/>
    <property type="match status" value="1"/>
</dbReference>
<dbReference type="GO" id="GO:0071933">
    <property type="term" value="F:Arp2/3 complex binding"/>
    <property type="evidence" value="ECO:0007669"/>
    <property type="project" value="TreeGrafter"/>
</dbReference>
<feature type="compositionally biased region" description="Pro residues" evidence="7">
    <location>
        <begin position="592"/>
        <end position="602"/>
    </location>
</feature>
<evidence type="ECO:0000256" key="4">
    <source>
        <dbReference type="ARBA" id="ARBA00023054"/>
    </source>
</evidence>
<dbReference type="Pfam" id="PF15871">
    <property type="entry name" value="JMY"/>
    <property type="match status" value="1"/>
</dbReference>
<dbReference type="PANTHER" id="PTHR23330">
    <property type="entry name" value="P300 TRANSCRIPTIONAL COFACTOR JMY-RELATED"/>
    <property type="match status" value="1"/>
</dbReference>
<dbReference type="AlphaFoldDB" id="A0A1S3IQF5"/>
<evidence type="ECO:0000313" key="10">
    <source>
        <dbReference type="Proteomes" id="UP000085678"/>
    </source>
</evidence>
<evidence type="ECO:0000256" key="7">
    <source>
        <dbReference type="SAM" id="MobiDB-lite"/>
    </source>
</evidence>
<keyword evidence="4 6" id="KW-0175">Coiled coil</keyword>
<dbReference type="GO" id="GO:0034314">
    <property type="term" value="P:Arp2/3 complex-mediated actin nucleation"/>
    <property type="evidence" value="ECO:0007669"/>
    <property type="project" value="TreeGrafter"/>
</dbReference>
<accession>A0A1S3IQF5</accession>
<comment type="subcellular location">
    <subcellularLocation>
        <location evidence="2">Cytoplasm</location>
    </subcellularLocation>
    <subcellularLocation>
        <location evidence="1">Endomembrane system</location>
    </subcellularLocation>
</comment>